<feature type="domain" description="Baseplate J-like C-terminal" evidence="3">
    <location>
        <begin position="268"/>
        <end position="358"/>
    </location>
</feature>
<dbReference type="OrthoDB" id="2554267at2"/>
<sequence>MYEGQTYEVILQRMLDRVSNDVDKRPGSVIWDALAPAAAELAQMYIELDVNYNLSYADTATGDDLTRKTSEFGVNREPATKARRKGLFYASGDVLMDIPAGSRFSINDVNYTAVSKITTGQWTLECETAGTIGNQEFGALLPIDYINGLARAEITDLLVPGENEETDDALRARYYEAVNEPAFGGNVSDYEQFINAIDGVGATKVFPVWNGGGTVKCTIIGADWNPPSTALINDVQTKVDPVVNSGKGYGTAPIGHRVTITGVTDQPINVSTTVALEAGTTVGQVQGPIEDAISAYLLGLRQSWATQEQIIVRVALIEAAILNVSGVIDITNTMLNGSSANITLGAEEIPSLGTVAING</sequence>
<accession>A0A3P3TX77</accession>
<keyword evidence="5" id="KW-1185">Reference proteome</keyword>
<dbReference type="EMBL" id="RRCN01000001">
    <property type="protein sequence ID" value="RRJ62394.1"/>
    <property type="molecule type" value="Genomic_DNA"/>
</dbReference>
<evidence type="ECO:0000256" key="1">
    <source>
        <dbReference type="ARBA" id="ARBA00038087"/>
    </source>
</evidence>
<comment type="caution">
    <text evidence="4">The sequence shown here is derived from an EMBL/GenBank/DDBJ whole genome shotgun (WGS) entry which is preliminary data.</text>
</comment>
<evidence type="ECO:0000313" key="5">
    <source>
        <dbReference type="Proteomes" id="UP000267017"/>
    </source>
</evidence>
<reference evidence="4 5" key="1">
    <citation type="submission" date="2018-11" db="EMBL/GenBank/DDBJ databases">
        <title>Genome sequencing of Paenibacillus sp. KCOM 3021 (= ChDC PVNT-B20).</title>
        <authorList>
            <person name="Kook J.-K."/>
            <person name="Park S.-N."/>
            <person name="Lim Y.K."/>
        </authorList>
    </citation>
    <scope>NUCLEOTIDE SEQUENCE [LARGE SCALE GENOMIC DNA]</scope>
    <source>
        <strain evidence="4 5">KCOM 3021</strain>
    </source>
</reference>
<dbReference type="InterPro" id="IPR058531">
    <property type="entry name" value="Baseplate_J_M"/>
</dbReference>
<dbReference type="Pfam" id="PF26078">
    <property type="entry name" value="Baseplate_J_M"/>
    <property type="match status" value="1"/>
</dbReference>
<evidence type="ECO:0000259" key="3">
    <source>
        <dbReference type="Pfam" id="PF26079"/>
    </source>
</evidence>
<proteinExistence type="inferred from homology"/>
<gene>
    <name evidence="4" type="ORF">EHV15_05090</name>
</gene>
<dbReference type="Pfam" id="PF26079">
    <property type="entry name" value="Baseplate_J_C"/>
    <property type="match status" value="1"/>
</dbReference>
<organism evidence="4 5">
    <name type="scientific">Paenibacillus oralis</name>
    <dbReference type="NCBI Taxonomy" id="2490856"/>
    <lineage>
        <taxon>Bacteria</taxon>
        <taxon>Bacillati</taxon>
        <taxon>Bacillota</taxon>
        <taxon>Bacilli</taxon>
        <taxon>Bacillales</taxon>
        <taxon>Paenibacillaceae</taxon>
        <taxon>Paenibacillus</taxon>
    </lineage>
</organism>
<dbReference type="AlphaFoldDB" id="A0A3P3TX77"/>
<name>A0A3P3TX77_9BACL</name>
<dbReference type="InterPro" id="IPR058530">
    <property type="entry name" value="Baseplate_J-like_C"/>
</dbReference>
<dbReference type="PANTHER" id="PTHR37829">
    <property type="entry name" value="PHAGE-LIKE ELEMENT PBSX PROTEIN XKDT"/>
    <property type="match status" value="1"/>
</dbReference>
<feature type="domain" description="Baseplate J-like central" evidence="2">
    <location>
        <begin position="182"/>
        <end position="261"/>
    </location>
</feature>
<protein>
    <submittedName>
        <fullName evidence="4">Baseplate J/gp47 family protein</fullName>
    </submittedName>
</protein>
<evidence type="ECO:0000259" key="2">
    <source>
        <dbReference type="Pfam" id="PF26078"/>
    </source>
</evidence>
<comment type="similarity">
    <text evidence="1">Belongs to the Mu gp47/PBSX XkdT family.</text>
</comment>
<dbReference type="PANTHER" id="PTHR37829:SF3">
    <property type="entry name" value="PROTEIN JAYE-RELATED"/>
    <property type="match status" value="1"/>
</dbReference>
<dbReference type="Proteomes" id="UP000267017">
    <property type="component" value="Unassembled WGS sequence"/>
</dbReference>
<evidence type="ECO:0000313" key="4">
    <source>
        <dbReference type="EMBL" id="RRJ62394.1"/>
    </source>
</evidence>
<dbReference type="InterPro" id="IPR052399">
    <property type="entry name" value="Phage_Baseplate_Assmbl_Protein"/>
</dbReference>
<dbReference type="RefSeq" id="WP_128630281.1">
    <property type="nucleotide sequence ID" value="NZ_RRCN01000001.1"/>
</dbReference>